<evidence type="ECO:0000259" key="2">
    <source>
        <dbReference type="Pfam" id="PF13472"/>
    </source>
</evidence>
<evidence type="ECO:0000313" key="3">
    <source>
        <dbReference type="EMBL" id="REL28861.1"/>
    </source>
</evidence>
<dbReference type="PANTHER" id="PTHR30383">
    <property type="entry name" value="THIOESTERASE 1/PROTEASE 1/LYSOPHOSPHOLIPASE L1"/>
    <property type="match status" value="1"/>
</dbReference>
<dbReference type="AlphaFoldDB" id="A0A3E0TW17"/>
<dbReference type="GO" id="GO:0004622">
    <property type="term" value="F:phosphatidylcholine lysophospholipase activity"/>
    <property type="evidence" value="ECO:0007669"/>
    <property type="project" value="TreeGrafter"/>
</dbReference>
<gene>
    <name evidence="3" type="ORF">DXX93_08270</name>
</gene>
<evidence type="ECO:0000313" key="4">
    <source>
        <dbReference type="Proteomes" id="UP000256478"/>
    </source>
</evidence>
<dbReference type="Pfam" id="PF13472">
    <property type="entry name" value="Lipase_GDSL_2"/>
    <property type="match status" value="1"/>
</dbReference>
<dbReference type="InterPro" id="IPR036514">
    <property type="entry name" value="SGNH_hydro_sf"/>
</dbReference>
<dbReference type="InterPro" id="IPR051532">
    <property type="entry name" value="Ester_Hydrolysis_Enzymes"/>
</dbReference>
<keyword evidence="1" id="KW-0732">Signal</keyword>
<dbReference type="SUPFAM" id="SSF52266">
    <property type="entry name" value="SGNH hydrolase"/>
    <property type="match status" value="1"/>
</dbReference>
<dbReference type="PANTHER" id="PTHR30383:SF24">
    <property type="entry name" value="THIOESTERASE 1_PROTEASE 1_LYSOPHOSPHOLIPASE L1"/>
    <property type="match status" value="1"/>
</dbReference>
<dbReference type="Gene3D" id="3.40.50.1110">
    <property type="entry name" value="SGNH hydrolase"/>
    <property type="match status" value="1"/>
</dbReference>
<dbReference type="Proteomes" id="UP000256478">
    <property type="component" value="Unassembled WGS sequence"/>
</dbReference>
<dbReference type="RefSeq" id="WP_116009884.1">
    <property type="nucleotide sequence ID" value="NZ_QUOU01000001.1"/>
</dbReference>
<protein>
    <submittedName>
        <fullName evidence="3">Arylesterase</fullName>
    </submittedName>
</protein>
<dbReference type="InterPro" id="IPR013830">
    <property type="entry name" value="SGNH_hydro"/>
</dbReference>
<feature type="chain" id="PRO_5017749368" evidence="1">
    <location>
        <begin position="24"/>
        <end position="217"/>
    </location>
</feature>
<reference evidence="3 4" key="1">
    <citation type="submission" date="2018-08" db="EMBL/GenBank/DDBJ databases">
        <title>Thalassotalea euphylliae genome.</title>
        <authorList>
            <person name="Summers S."/>
            <person name="Rice S.A."/>
            <person name="Freckelton M.L."/>
            <person name="Nedved B.T."/>
            <person name="Hadfield M.G."/>
        </authorList>
    </citation>
    <scope>NUCLEOTIDE SEQUENCE [LARGE SCALE GENOMIC DNA]</scope>
    <source>
        <strain evidence="3 4">H1</strain>
    </source>
</reference>
<accession>A0A3E0TW17</accession>
<feature type="domain" description="SGNH hydrolase-type esterase" evidence="2">
    <location>
        <begin position="29"/>
        <end position="186"/>
    </location>
</feature>
<feature type="signal peptide" evidence="1">
    <location>
        <begin position="1"/>
        <end position="23"/>
    </location>
</feature>
<sequence>MFKSAFKVLMVSLLLSQSFSVLANSRILLLGDSLSASYGMKQDEGWVYLLNQQLKTNNAGYQIINASISGETTAGGLSRLPGILSKESVDYLLIELGGNDGLRGFPPKLIKNNLLQIIDLAKQKNIKVFLMNVRIPPNYGPRYNKMFGQVFTDVSAKAEVELLPFFLNTIAIHPELMQNDGIHPNIEAQPKIVEVMAKQLATIIKPESNLNQTKVSN</sequence>
<name>A0A3E0TW17_9GAMM</name>
<proteinExistence type="predicted"/>
<dbReference type="CDD" id="cd01822">
    <property type="entry name" value="Lysophospholipase_L1_like"/>
    <property type="match status" value="1"/>
</dbReference>
<dbReference type="OrthoDB" id="9786188at2"/>
<dbReference type="EMBL" id="QUOU01000001">
    <property type="protein sequence ID" value="REL28861.1"/>
    <property type="molecule type" value="Genomic_DNA"/>
</dbReference>
<evidence type="ECO:0000256" key="1">
    <source>
        <dbReference type="SAM" id="SignalP"/>
    </source>
</evidence>
<comment type="caution">
    <text evidence="3">The sequence shown here is derived from an EMBL/GenBank/DDBJ whole genome shotgun (WGS) entry which is preliminary data.</text>
</comment>
<organism evidence="3 4">
    <name type="scientific">Thalassotalea euphylliae</name>
    <dbReference type="NCBI Taxonomy" id="1655234"/>
    <lineage>
        <taxon>Bacteria</taxon>
        <taxon>Pseudomonadati</taxon>
        <taxon>Pseudomonadota</taxon>
        <taxon>Gammaproteobacteria</taxon>
        <taxon>Alteromonadales</taxon>
        <taxon>Colwelliaceae</taxon>
        <taxon>Thalassotalea</taxon>
    </lineage>
</organism>